<evidence type="ECO:0000313" key="2">
    <source>
        <dbReference type="EMBL" id="PNS10939.1"/>
    </source>
</evidence>
<dbReference type="Proteomes" id="UP000236345">
    <property type="component" value="Unassembled WGS sequence"/>
</dbReference>
<dbReference type="RefSeq" id="WP_103060599.1">
    <property type="nucleotide sequence ID" value="NZ_BSOF01000034.1"/>
</dbReference>
<evidence type="ECO:0000313" key="3">
    <source>
        <dbReference type="Proteomes" id="UP000236345"/>
    </source>
</evidence>
<feature type="domain" description="DUF2382" evidence="1">
    <location>
        <begin position="18"/>
        <end position="130"/>
    </location>
</feature>
<comment type="caution">
    <text evidence="2">The sequence shown here is derived from an EMBL/GenBank/DDBJ whole genome shotgun (WGS) entry which is preliminary data.</text>
</comment>
<dbReference type="InterPro" id="IPR019060">
    <property type="entry name" value="DUF2382"/>
</dbReference>
<dbReference type="OrthoDB" id="6540246at2"/>
<dbReference type="AlphaFoldDB" id="A0A2K1Q7C4"/>
<organism evidence="2 3">
    <name type="scientific">Mixta theicola</name>
    <dbReference type="NCBI Taxonomy" id="1458355"/>
    <lineage>
        <taxon>Bacteria</taxon>
        <taxon>Pseudomonadati</taxon>
        <taxon>Pseudomonadota</taxon>
        <taxon>Gammaproteobacteria</taxon>
        <taxon>Enterobacterales</taxon>
        <taxon>Erwiniaceae</taxon>
        <taxon>Mixta</taxon>
    </lineage>
</organism>
<sequence>MSKKIAPNQDVTEQHEAIPLAEEQAAVSTQRVVDRRIRIDRSTTTAEKLLEAELWHEEVEIEHVEKNEPVTEGYFPQVRQEGDVLIVPVIEEQVEIIRHYVLKEEVHIHKLKKSEQFQQKVTLRSQEIEINKEDT</sequence>
<proteinExistence type="predicted"/>
<dbReference type="EMBL" id="NWUO01000011">
    <property type="protein sequence ID" value="PNS10939.1"/>
    <property type="molecule type" value="Genomic_DNA"/>
</dbReference>
<protein>
    <recommendedName>
        <fullName evidence="1">DUF2382 domain-containing protein</fullName>
    </recommendedName>
</protein>
<accession>A0A2K1Q7C4</accession>
<evidence type="ECO:0000259" key="1">
    <source>
        <dbReference type="Pfam" id="PF09557"/>
    </source>
</evidence>
<dbReference type="Pfam" id="PF09557">
    <property type="entry name" value="DUF2382"/>
    <property type="match status" value="1"/>
</dbReference>
<name>A0A2K1Q7C4_9GAMM</name>
<gene>
    <name evidence="2" type="ORF">COO59_15130</name>
</gene>
<reference evidence="3" key="1">
    <citation type="submission" date="2017-09" db="EMBL/GenBank/DDBJ databases">
        <authorList>
            <person name="Palmer M."/>
            <person name="Steenkamp E.T."/>
            <person name="Coetzee M.P."/>
            <person name="Avontuur J.R."/>
            <person name="Van Zyl E."/>
            <person name="Chan W.-Y."/>
            <person name="Blom J."/>
            <person name="Venter S.N."/>
        </authorList>
    </citation>
    <scope>NUCLEOTIDE SEQUENCE [LARGE SCALE GENOMIC DNA]</scope>
    <source>
        <strain evidence="3">QC88-366</strain>
    </source>
</reference>
<keyword evidence="3" id="KW-1185">Reference proteome</keyword>